<organism evidence="2 3">
    <name type="scientific">Paracoccus aminophilus JCM 7686</name>
    <dbReference type="NCBI Taxonomy" id="1367847"/>
    <lineage>
        <taxon>Bacteria</taxon>
        <taxon>Pseudomonadati</taxon>
        <taxon>Pseudomonadota</taxon>
        <taxon>Alphaproteobacteria</taxon>
        <taxon>Rhodobacterales</taxon>
        <taxon>Paracoccaceae</taxon>
        <taxon>Paracoccus</taxon>
    </lineage>
</organism>
<dbReference type="RefSeq" id="WP_020950526.1">
    <property type="nucleotide sequence ID" value="NC_022041.1"/>
</dbReference>
<dbReference type="Proteomes" id="UP000015480">
    <property type="component" value="Chromosome"/>
</dbReference>
<accession>S5YBQ8</accession>
<keyword evidence="3" id="KW-1185">Reference proteome</keyword>
<evidence type="ECO:0000313" key="3">
    <source>
        <dbReference type="Proteomes" id="UP000015480"/>
    </source>
</evidence>
<dbReference type="HOGENOM" id="CLU_1642099_0_0_5"/>
<dbReference type="EMBL" id="CP006650">
    <property type="protein sequence ID" value="AGT08888.1"/>
    <property type="molecule type" value="Genomic_DNA"/>
</dbReference>
<dbReference type="PATRIC" id="fig|1367847.3.peg.1770"/>
<proteinExistence type="predicted"/>
<protein>
    <submittedName>
        <fullName evidence="2">Quinohemoprotein amine dehydrogenase A, alpha subunit</fullName>
    </submittedName>
</protein>
<dbReference type="KEGG" id="pami:JCM7686_1787"/>
<evidence type="ECO:0000313" key="2">
    <source>
        <dbReference type="EMBL" id="AGT08888.1"/>
    </source>
</evidence>
<dbReference type="OrthoDB" id="7774846at2"/>
<feature type="signal peptide" evidence="1">
    <location>
        <begin position="1"/>
        <end position="21"/>
    </location>
</feature>
<evidence type="ECO:0000256" key="1">
    <source>
        <dbReference type="SAM" id="SignalP"/>
    </source>
</evidence>
<keyword evidence="1" id="KW-0732">Signal</keyword>
<dbReference type="AlphaFoldDB" id="S5YBQ8"/>
<gene>
    <name evidence="2" type="ORF">JCM7686_1787</name>
</gene>
<reference evidence="2 3" key="1">
    <citation type="journal article" date="2014" name="BMC Genomics">
        <title>Architecture and functions of a multipartite genome of the methylotrophic bacterium Paracoccus aminophilus JCM 7686, containing primary and secondary chromids.</title>
        <authorList>
            <person name="Dziewit L."/>
            <person name="Czarnecki J."/>
            <person name="Wibberg D."/>
            <person name="Radlinska M."/>
            <person name="Mrozek P."/>
            <person name="Szymczak M."/>
            <person name="Schluter A."/>
            <person name="Puhler A."/>
            <person name="Bartosik D."/>
        </authorList>
    </citation>
    <scope>NUCLEOTIDE SEQUENCE [LARGE SCALE GENOMIC DNA]</scope>
    <source>
        <strain evidence="2">JCM 7686</strain>
    </source>
</reference>
<name>S5YBQ8_PARAH</name>
<feature type="chain" id="PRO_5004534833" evidence="1">
    <location>
        <begin position="22"/>
        <end position="161"/>
    </location>
</feature>
<sequence length="161" mass="17309">MKALTTATLLVAALCGGPALAQDKTAGKEPTMSESYGIERDTPLAAKIADFTATGPKGARLELAKLTDFDWDKVVGFHGPYPREIYQRILGSTDWLTPERAQAMTDESVMLVFLDHGQVVAAPVISPPIWLIGVEPVVRGREAALVVTTPDPGPYAHLKLE</sequence>